<evidence type="ECO:0000313" key="2">
    <source>
        <dbReference type="Proteomes" id="UP000295818"/>
    </source>
</evidence>
<keyword evidence="2" id="KW-1185">Reference proteome</keyword>
<accession>A0ABY2BG26</accession>
<evidence type="ECO:0000313" key="1">
    <source>
        <dbReference type="EMBL" id="TCO16782.1"/>
    </source>
</evidence>
<reference evidence="1 2" key="1">
    <citation type="journal article" date="2015" name="Stand. Genomic Sci.">
        <title>Genomic Encyclopedia of Bacterial and Archaeal Type Strains, Phase III: the genomes of soil and plant-associated and newly described type strains.</title>
        <authorList>
            <person name="Whitman W.B."/>
            <person name="Woyke T."/>
            <person name="Klenk H.P."/>
            <person name="Zhou Y."/>
            <person name="Lilburn T.G."/>
            <person name="Beck B.J."/>
            <person name="De Vos P."/>
            <person name="Vandamme P."/>
            <person name="Eisen J.A."/>
            <person name="Garrity G."/>
            <person name="Hugenholtz P."/>
            <person name="Kyrpides N.C."/>
        </authorList>
    </citation>
    <scope>NUCLEOTIDE SEQUENCE [LARGE SCALE GENOMIC DNA]</scope>
    <source>
        <strain evidence="1 2">VKM Ac-2538</strain>
    </source>
</reference>
<name>A0ABY2BG26_9ACTN</name>
<dbReference type="EMBL" id="SLWM01000016">
    <property type="protein sequence ID" value="TCO16782.1"/>
    <property type="molecule type" value="Genomic_DNA"/>
</dbReference>
<comment type="caution">
    <text evidence="1">The sequence shown here is derived from an EMBL/GenBank/DDBJ whole genome shotgun (WGS) entry which is preliminary data.</text>
</comment>
<sequence length="122" mass="13737">MGVSSGDLGVGLLDRRGERGTVDRVLDRARAGSSAALVVDWALGVEARSRALLSEGEAADRLYREAIERLGRTRMRVELARSHLVYGEWPRENRRTDAREQLRVAHEMLTDRQPAVHQPSHR</sequence>
<protein>
    <submittedName>
        <fullName evidence="1">Uncharacterized protein</fullName>
    </submittedName>
</protein>
<proteinExistence type="predicted"/>
<gene>
    <name evidence="1" type="ORF">EV644_116156</name>
</gene>
<dbReference type="Proteomes" id="UP000295818">
    <property type="component" value="Unassembled WGS sequence"/>
</dbReference>
<organism evidence="1 2">
    <name type="scientific">Kribbella orskensis</name>
    <dbReference type="NCBI Taxonomy" id="2512216"/>
    <lineage>
        <taxon>Bacteria</taxon>
        <taxon>Bacillati</taxon>
        <taxon>Actinomycetota</taxon>
        <taxon>Actinomycetes</taxon>
        <taxon>Propionibacteriales</taxon>
        <taxon>Kribbellaceae</taxon>
        <taxon>Kribbella</taxon>
    </lineage>
</organism>